<comment type="caution">
    <text evidence="1">The sequence shown here is derived from an EMBL/GenBank/DDBJ whole genome shotgun (WGS) entry which is preliminary data.</text>
</comment>
<organism evidence="1 2">
    <name type="scientific">Paenibacillus alginolyticus</name>
    <dbReference type="NCBI Taxonomy" id="59839"/>
    <lineage>
        <taxon>Bacteria</taxon>
        <taxon>Bacillati</taxon>
        <taxon>Bacillota</taxon>
        <taxon>Bacilli</taxon>
        <taxon>Bacillales</taxon>
        <taxon>Paenibacillaceae</taxon>
        <taxon>Paenibacillus</taxon>
    </lineage>
</organism>
<dbReference type="Gene3D" id="3.40.50.300">
    <property type="entry name" value="P-loop containing nucleotide triphosphate hydrolases"/>
    <property type="match status" value="1"/>
</dbReference>
<sequence>MIEVKKKVVYKAFGLTILSDVALPELTIMDDQIEEIDIEIKRDEDLTRLYYELTDQPHQFVVKDHLVLFHIPEIATFSIKEGKRITFSPMKEAEDGEIRLLILGTCMGVILMQRNIFPLHGSLVAIQGKAYAIIGDSGAGKSTLASAFLNEGYQLLSDDVIAVWLSGENMPYVTSSYPQQKLWQDSLTNFGMESSEYQSLYGRVDKYYIPVSSKYFTGSLPLAGVFELVKTEDKEITIRQIAKLERFKTLFYHTYRNFLIPELELTEWHFNTSASIVNNVQMFQLSRPASGFTAPQLVTTILETLNLEA</sequence>
<dbReference type="InterPro" id="IPR027417">
    <property type="entry name" value="P-loop_NTPase"/>
</dbReference>
<name>A0ABT4G911_9BACL</name>
<dbReference type="Proteomes" id="UP001527099">
    <property type="component" value="Unassembled WGS sequence"/>
</dbReference>
<accession>A0ABT4G911</accession>
<protein>
    <submittedName>
        <fullName evidence="1">Aldolase</fullName>
    </submittedName>
</protein>
<dbReference type="EMBL" id="JAMDMX010000016">
    <property type="protein sequence ID" value="MCY9692619.1"/>
    <property type="molecule type" value="Genomic_DNA"/>
</dbReference>
<reference evidence="1 2" key="1">
    <citation type="submission" date="2022-05" db="EMBL/GenBank/DDBJ databases">
        <title>Genome Sequencing of Bee-Associated Microbes.</title>
        <authorList>
            <person name="Dunlap C."/>
        </authorList>
    </citation>
    <scope>NUCLEOTIDE SEQUENCE [LARGE SCALE GENOMIC DNA]</scope>
    <source>
        <strain evidence="1 2">NRRL B-14421</strain>
    </source>
</reference>
<evidence type="ECO:0000313" key="2">
    <source>
        <dbReference type="Proteomes" id="UP001527099"/>
    </source>
</evidence>
<proteinExistence type="predicted"/>
<dbReference type="RefSeq" id="WP_268614141.1">
    <property type="nucleotide sequence ID" value="NZ_JAMDMX010000016.1"/>
</dbReference>
<dbReference type="SUPFAM" id="SSF53795">
    <property type="entry name" value="PEP carboxykinase-like"/>
    <property type="match status" value="1"/>
</dbReference>
<gene>
    <name evidence="1" type="ORF">M5X19_06870</name>
</gene>
<keyword evidence="2" id="KW-1185">Reference proteome</keyword>
<evidence type="ECO:0000313" key="1">
    <source>
        <dbReference type="EMBL" id="MCY9692619.1"/>
    </source>
</evidence>